<dbReference type="Proteomes" id="UP001603857">
    <property type="component" value="Unassembled WGS sequence"/>
</dbReference>
<proteinExistence type="predicted"/>
<feature type="region of interest" description="Disordered" evidence="1">
    <location>
        <begin position="1"/>
        <end position="30"/>
    </location>
</feature>
<dbReference type="EMBL" id="JBGMDY010000008">
    <property type="protein sequence ID" value="KAL2324930.1"/>
    <property type="molecule type" value="Genomic_DNA"/>
</dbReference>
<evidence type="ECO:0000256" key="1">
    <source>
        <dbReference type="SAM" id="MobiDB-lite"/>
    </source>
</evidence>
<comment type="caution">
    <text evidence="2">The sequence shown here is derived from an EMBL/GenBank/DDBJ whole genome shotgun (WGS) entry which is preliminary data.</text>
</comment>
<dbReference type="AlphaFoldDB" id="A0ABD1LN40"/>
<accession>A0ABD1LN40</accession>
<keyword evidence="3" id="KW-1185">Reference proteome</keyword>
<evidence type="ECO:0000313" key="3">
    <source>
        <dbReference type="Proteomes" id="UP001603857"/>
    </source>
</evidence>
<reference evidence="2 3" key="1">
    <citation type="submission" date="2024-08" db="EMBL/GenBank/DDBJ databases">
        <title>Insights into the chromosomal genome structure of Flemingia macrophylla.</title>
        <authorList>
            <person name="Ding Y."/>
            <person name="Zhao Y."/>
            <person name="Bi W."/>
            <person name="Wu M."/>
            <person name="Zhao G."/>
            <person name="Gong Y."/>
            <person name="Li W."/>
            <person name="Zhang P."/>
        </authorList>
    </citation>
    <scope>NUCLEOTIDE SEQUENCE [LARGE SCALE GENOMIC DNA]</scope>
    <source>
        <strain evidence="2">DYQJB</strain>
        <tissue evidence="2">Leaf</tissue>
    </source>
</reference>
<name>A0ABD1LN40_9FABA</name>
<feature type="compositionally biased region" description="Polar residues" evidence="1">
    <location>
        <begin position="1"/>
        <end position="12"/>
    </location>
</feature>
<protein>
    <submittedName>
        <fullName evidence="2">Uncharacterized protein</fullName>
    </submittedName>
</protein>
<organism evidence="2 3">
    <name type="scientific">Flemingia macrophylla</name>
    <dbReference type="NCBI Taxonomy" id="520843"/>
    <lineage>
        <taxon>Eukaryota</taxon>
        <taxon>Viridiplantae</taxon>
        <taxon>Streptophyta</taxon>
        <taxon>Embryophyta</taxon>
        <taxon>Tracheophyta</taxon>
        <taxon>Spermatophyta</taxon>
        <taxon>Magnoliopsida</taxon>
        <taxon>eudicotyledons</taxon>
        <taxon>Gunneridae</taxon>
        <taxon>Pentapetalae</taxon>
        <taxon>rosids</taxon>
        <taxon>fabids</taxon>
        <taxon>Fabales</taxon>
        <taxon>Fabaceae</taxon>
        <taxon>Papilionoideae</taxon>
        <taxon>50 kb inversion clade</taxon>
        <taxon>NPAAA clade</taxon>
        <taxon>indigoferoid/millettioid clade</taxon>
        <taxon>Phaseoleae</taxon>
        <taxon>Flemingia</taxon>
    </lineage>
</organism>
<evidence type="ECO:0000313" key="2">
    <source>
        <dbReference type="EMBL" id="KAL2324930.1"/>
    </source>
</evidence>
<sequence>MCLYSPSPTEGTKSSRDKGVGQKVNAGHESCSSNIHSFPLEAALWRISPRSSWSFLRLRSWLESRVLVENKFPWQIFLASCQRGETGRKTKL</sequence>
<gene>
    <name evidence="2" type="ORF">Fmac_023988</name>
</gene>